<protein>
    <recommendedName>
        <fullName evidence="5">DUF3817 domain-containing protein</fullName>
    </recommendedName>
</protein>
<keyword evidence="2" id="KW-0472">Membrane</keyword>
<feature type="region of interest" description="Disordered" evidence="1">
    <location>
        <begin position="103"/>
        <end position="129"/>
    </location>
</feature>
<evidence type="ECO:0000256" key="2">
    <source>
        <dbReference type="SAM" id="Phobius"/>
    </source>
</evidence>
<feature type="transmembrane region" description="Helical" evidence="2">
    <location>
        <begin position="44"/>
        <end position="65"/>
    </location>
</feature>
<keyword evidence="4" id="KW-1185">Reference proteome</keyword>
<feature type="transmembrane region" description="Helical" evidence="2">
    <location>
        <begin position="71"/>
        <end position="93"/>
    </location>
</feature>
<evidence type="ECO:0000256" key="1">
    <source>
        <dbReference type="SAM" id="MobiDB-lite"/>
    </source>
</evidence>
<reference evidence="3" key="1">
    <citation type="submission" date="2020-10" db="EMBL/GenBank/DDBJ databases">
        <title>Taxonomic study of unclassified bacteria belonging to the class Ktedonobacteria.</title>
        <authorList>
            <person name="Yabe S."/>
            <person name="Wang C.M."/>
            <person name="Zheng Y."/>
            <person name="Sakai Y."/>
            <person name="Cavaletti L."/>
            <person name="Monciardini P."/>
            <person name="Donadio S."/>
        </authorList>
    </citation>
    <scope>NUCLEOTIDE SEQUENCE</scope>
    <source>
        <strain evidence="3">SOSP1-1</strain>
    </source>
</reference>
<name>A0A8J3ID22_9CHLR</name>
<accession>A0A8J3ID22</accession>
<dbReference type="EMBL" id="BNJF01000008">
    <property type="protein sequence ID" value="GHO50512.1"/>
    <property type="molecule type" value="Genomic_DNA"/>
</dbReference>
<keyword evidence="2" id="KW-0812">Transmembrane</keyword>
<evidence type="ECO:0000313" key="3">
    <source>
        <dbReference type="EMBL" id="GHO50512.1"/>
    </source>
</evidence>
<gene>
    <name evidence="3" type="ORF">KSX_86750</name>
</gene>
<evidence type="ECO:0000313" key="4">
    <source>
        <dbReference type="Proteomes" id="UP000612362"/>
    </source>
</evidence>
<feature type="transmembrane region" description="Helical" evidence="2">
    <location>
        <begin position="15"/>
        <end position="37"/>
    </location>
</feature>
<dbReference type="AlphaFoldDB" id="A0A8J3ID22"/>
<keyword evidence="2" id="KW-1133">Transmembrane helix</keyword>
<comment type="caution">
    <text evidence="3">The sequence shown here is derived from an EMBL/GenBank/DDBJ whole genome shotgun (WGS) entry which is preliminary data.</text>
</comment>
<proteinExistence type="predicted"/>
<dbReference type="RefSeq" id="WP_220199511.1">
    <property type="nucleotide sequence ID" value="NZ_BNJF01000008.1"/>
</dbReference>
<organism evidence="3 4">
    <name type="scientific">Ktedonospora formicarum</name>
    <dbReference type="NCBI Taxonomy" id="2778364"/>
    <lineage>
        <taxon>Bacteria</taxon>
        <taxon>Bacillati</taxon>
        <taxon>Chloroflexota</taxon>
        <taxon>Ktedonobacteria</taxon>
        <taxon>Ktedonobacterales</taxon>
        <taxon>Ktedonobacteraceae</taxon>
        <taxon>Ktedonospora</taxon>
    </lineage>
</organism>
<dbReference type="Proteomes" id="UP000612362">
    <property type="component" value="Unassembled WGS sequence"/>
</dbReference>
<sequence length="129" mass="14419">MTGQQQERTRRRLRLIRWATILDLILLVVLVSASLGGKREIVRLVGPLHGINFLLLLAMVGTGTIDGLWGWWFPLVVLLTTGSPGALLGEWIIGRRMMVQQVTSHDDAASERDEDDPPLSETREDHLGK</sequence>
<evidence type="ECO:0008006" key="5">
    <source>
        <dbReference type="Google" id="ProtNLM"/>
    </source>
</evidence>